<gene>
    <name evidence="2" type="ORF">SPSK_01854</name>
</gene>
<dbReference type="GO" id="GO:0042256">
    <property type="term" value="P:cytosolic ribosome assembly"/>
    <property type="evidence" value="ECO:0007669"/>
    <property type="project" value="TreeGrafter"/>
</dbReference>
<comment type="caution">
    <text evidence="2">The sequence shown here is derived from an EMBL/GenBank/DDBJ whole genome shotgun (WGS) entry which is preliminary data.</text>
</comment>
<dbReference type="Pfam" id="PF02330">
    <property type="entry name" value="MAM33"/>
    <property type="match status" value="1"/>
</dbReference>
<dbReference type="GeneID" id="27664030"/>
<dbReference type="InterPro" id="IPR036561">
    <property type="entry name" value="MAM33_sf"/>
</dbReference>
<accession>A0A0F2ME89</accession>
<dbReference type="EMBL" id="AXCR01000005">
    <property type="protein sequence ID" value="KJR87424.1"/>
    <property type="molecule type" value="Genomic_DNA"/>
</dbReference>
<dbReference type="AlphaFoldDB" id="A0A0F2ME89"/>
<evidence type="ECO:0000313" key="2">
    <source>
        <dbReference type="EMBL" id="KJR87424.1"/>
    </source>
</evidence>
<dbReference type="KEGG" id="ssck:SPSK_01854"/>
<dbReference type="PANTHER" id="PTHR10826:SF1">
    <property type="entry name" value="COMPLEMENT COMPONENT 1 Q SUBCOMPONENT-BINDING PROTEIN, MITOCHONDRIAL"/>
    <property type="match status" value="1"/>
</dbReference>
<reference evidence="2 3" key="1">
    <citation type="journal article" date="2014" name="BMC Genomics">
        <title>Comparative genomics of the major fungal agents of human and animal Sporotrichosis: Sporothrix schenckii and Sporothrix brasiliensis.</title>
        <authorList>
            <person name="Teixeira M.M."/>
            <person name="de Almeida L.G."/>
            <person name="Kubitschek-Barreira P."/>
            <person name="Alves F.L."/>
            <person name="Kioshima E.S."/>
            <person name="Abadio A.K."/>
            <person name="Fernandes L."/>
            <person name="Derengowski L.S."/>
            <person name="Ferreira K.S."/>
            <person name="Souza R.C."/>
            <person name="Ruiz J.C."/>
            <person name="de Andrade N.C."/>
            <person name="Paes H.C."/>
            <person name="Nicola A.M."/>
            <person name="Albuquerque P."/>
            <person name="Gerber A.L."/>
            <person name="Martins V.P."/>
            <person name="Peconick L.D."/>
            <person name="Neto A.V."/>
            <person name="Chaucanez C.B."/>
            <person name="Silva P.A."/>
            <person name="Cunha O.L."/>
            <person name="de Oliveira F.F."/>
            <person name="dos Santos T.C."/>
            <person name="Barros A.L."/>
            <person name="Soares M.A."/>
            <person name="de Oliveira L.M."/>
            <person name="Marini M.M."/>
            <person name="Villalobos-Duno H."/>
            <person name="Cunha M.M."/>
            <person name="de Hoog S."/>
            <person name="da Silveira J.F."/>
            <person name="Henrissat B."/>
            <person name="Nino-Vega G.A."/>
            <person name="Cisalpino P.S."/>
            <person name="Mora-Montes H.M."/>
            <person name="Almeida S.R."/>
            <person name="Stajich J.E."/>
            <person name="Lopes-Bezerra L.M."/>
            <person name="Vasconcelos A.T."/>
            <person name="Felipe M.S."/>
        </authorList>
    </citation>
    <scope>NUCLEOTIDE SEQUENCE [LARGE SCALE GENOMIC DNA]</scope>
    <source>
        <strain evidence="2 3">1099-18</strain>
    </source>
</reference>
<dbReference type="SUPFAM" id="SSF54529">
    <property type="entry name" value="Mitochondrial glycoprotein MAM33-like"/>
    <property type="match status" value="1"/>
</dbReference>
<feature type="compositionally biased region" description="Acidic residues" evidence="1">
    <location>
        <begin position="172"/>
        <end position="182"/>
    </location>
</feature>
<evidence type="ECO:0000256" key="1">
    <source>
        <dbReference type="SAM" id="MobiDB-lite"/>
    </source>
</evidence>
<dbReference type="GO" id="GO:0005759">
    <property type="term" value="C:mitochondrial matrix"/>
    <property type="evidence" value="ECO:0007669"/>
    <property type="project" value="InterPro"/>
</dbReference>
<dbReference type="Proteomes" id="UP000033710">
    <property type="component" value="Unassembled WGS sequence"/>
</dbReference>
<dbReference type="PANTHER" id="PTHR10826">
    <property type="entry name" value="COMPLEMENT COMPONENT 1"/>
    <property type="match status" value="1"/>
</dbReference>
<dbReference type="Gene3D" id="3.10.280.10">
    <property type="entry name" value="Mitochondrial glycoprotein"/>
    <property type="match status" value="1"/>
</dbReference>
<proteinExistence type="predicted"/>
<reference evidence="2 3" key="2">
    <citation type="journal article" date="2015" name="Eukaryot. Cell">
        <title>Asexual propagation of a virulent clone complex in a human and feline outbreak of sporotrichosis.</title>
        <authorList>
            <person name="Teixeira Mde M."/>
            <person name="Rodrigues A.M."/>
            <person name="Tsui C.K."/>
            <person name="de Almeida L.G."/>
            <person name="Van Diepeningen A.D."/>
            <person name="van den Ende B.G."/>
            <person name="Fernandes G.F."/>
            <person name="Kano R."/>
            <person name="Hamelin R.C."/>
            <person name="Lopes-Bezerra L.M."/>
            <person name="Vasconcelos A.T."/>
            <person name="de Hoog S."/>
            <person name="de Camargo Z.P."/>
            <person name="Felipe M.S."/>
        </authorList>
    </citation>
    <scope>NUCLEOTIDE SEQUENCE [LARGE SCALE GENOMIC DNA]</scope>
    <source>
        <strain evidence="2 3">1099-18</strain>
    </source>
</reference>
<dbReference type="VEuPathDB" id="FungiDB:SPSK_01854"/>
<evidence type="ECO:0000313" key="3">
    <source>
        <dbReference type="Proteomes" id="UP000033710"/>
    </source>
</evidence>
<protein>
    <submittedName>
        <fullName evidence="2">Complement component 1 Q subcomponent-binding protein, mitochondrial</fullName>
    </submittedName>
</protein>
<organism evidence="2 3">
    <name type="scientific">Sporothrix schenckii 1099-18</name>
    <dbReference type="NCBI Taxonomy" id="1397361"/>
    <lineage>
        <taxon>Eukaryota</taxon>
        <taxon>Fungi</taxon>
        <taxon>Dikarya</taxon>
        <taxon>Ascomycota</taxon>
        <taxon>Pezizomycotina</taxon>
        <taxon>Sordariomycetes</taxon>
        <taxon>Sordariomycetidae</taxon>
        <taxon>Ophiostomatales</taxon>
        <taxon>Ophiostomataceae</taxon>
        <taxon>Sporothrix</taxon>
    </lineage>
</organism>
<dbReference type="RefSeq" id="XP_016590100.1">
    <property type="nucleotide sequence ID" value="XM_016728753.1"/>
</dbReference>
<sequence>MMSLRMLSRAAPRAAARLSRAPAVSRSSLLTSTAAHPSAFQIANGLRSAALIRTSVSAFSSVAARRAASNNEIDEELSAKLSSEIQFETEIRENEPEATSVKDFLESGLFEIEDVPGREEVVLRRTYNNEKITVTFSVADLANYDPEMYDEDSALADEDIEGGNSARKAEEAGAEDGEDIDTDSASVPCRLAIVVEKPGQGALSVEATAQDGGLVVDNLYYYKDAAHAHEATADAAHSAQRVYPGPAFGSLDEDLQVLLDRYLEERGITQALAVFVPDYLDAKEQREYLGFLNNLKTFVDA</sequence>
<dbReference type="InterPro" id="IPR003428">
    <property type="entry name" value="MAM33"/>
</dbReference>
<dbReference type="OrthoDB" id="278212at2759"/>
<feature type="region of interest" description="Disordered" evidence="1">
    <location>
        <begin position="161"/>
        <end position="183"/>
    </location>
</feature>
<name>A0A0F2ME89_SPOSC</name>